<dbReference type="Gene3D" id="3.30.450.20">
    <property type="entry name" value="PAS domain"/>
    <property type="match status" value="1"/>
</dbReference>
<dbReference type="InterPro" id="IPR036097">
    <property type="entry name" value="HisK_dim/P_sf"/>
</dbReference>
<evidence type="ECO:0000256" key="3">
    <source>
        <dbReference type="ARBA" id="ARBA00022553"/>
    </source>
</evidence>
<gene>
    <name evidence="10" type="ORF">GGQ80_001962</name>
</gene>
<keyword evidence="6 10" id="KW-0418">Kinase</keyword>
<reference evidence="10 11" key="1">
    <citation type="submission" date="2020-08" db="EMBL/GenBank/DDBJ databases">
        <title>Genomic Encyclopedia of Type Strains, Phase IV (KMG-IV): sequencing the most valuable type-strain genomes for metagenomic binning, comparative biology and taxonomic classification.</title>
        <authorList>
            <person name="Goeker M."/>
        </authorList>
    </citation>
    <scope>NUCLEOTIDE SEQUENCE [LARGE SCALE GENOMIC DNA]</scope>
    <source>
        <strain evidence="10 11">YC6723</strain>
    </source>
</reference>
<keyword evidence="8" id="KW-0902">Two-component regulatory system</keyword>
<dbReference type="SUPFAM" id="SSF55785">
    <property type="entry name" value="PYP-like sensor domain (PAS domain)"/>
    <property type="match status" value="1"/>
</dbReference>
<dbReference type="Pfam" id="PF00512">
    <property type="entry name" value="HisKA"/>
    <property type="match status" value="1"/>
</dbReference>
<dbReference type="InterPro" id="IPR035965">
    <property type="entry name" value="PAS-like_dom_sf"/>
</dbReference>
<organism evidence="10 11">
    <name type="scientific">Sphingomonas jinjuensis</name>
    <dbReference type="NCBI Taxonomy" id="535907"/>
    <lineage>
        <taxon>Bacteria</taxon>
        <taxon>Pseudomonadati</taxon>
        <taxon>Pseudomonadota</taxon>
        <taxon>Alphaproteobacteria</taxon>
        <taxon>Sphingomonadales</taxon>
        <taxon>Sphingomonadaceae</taxon>
        <taxon>Sphingomonas</taxon>
    </lineage>
</organism>
<dbReference type="CDD" id="cd00130">
    <property type="entry name" value="PAS"/>
    <property type="match status" value="1"/>
</dbReference>
<dbReference type="PRINTS" id="PR00344">
    <property type="entry name" value="BCTRLSENSOR"/>
</dbReference>
<evidence type="ECO:0000256" key="4">
    <source>
        <dbReference type="ARBA" id="ARBA00022679"/>
    </source>
</evidence>
<dbReference type="AlphaFoldDB" id="A0A840FBN0"/>
<keyword evidence="11" id="KW-1185">Reference proteome</keyword>
<dbReference type="GO" id="GO:0000155">
    <property type="term" value="F:phosphorelay sensor kinase activity"/>
    <property type="evidence" value="ECO:0007669"/>
    <property type="project" value="InterPro"/>
</dbReference>
<dbReference type="Proteomes" id="UP000529795">
    <property type="component" value="Unassembled WGS sequence"/>
</dbReference>
<dbReference type="PROSITE" id="PS50109">
    <property type="entry name" value="HIS_KIN"/>
    <property type="match status" value="1"/>
</dbReference>
<name>A0A840FBN0_9SPHN</name>
<dbReference type="InterPro" id="IPR005467">
    <property type="entry name" value="His_kinase_dom"/>
</dbReference>
<keyword evidence="5" id="KW-0547">Nucleotide-binding</keyword>
<feature type="domain" description="Histidine kinase" evidence="9">
    <location>
        <begin position="138"/>
        <end position="353"/>
    </location>
</feature>
<dbReference type="InterPro" id="IPR013656">
    <property type="entry name" value="PAS_4"/>
</dbReference>
<dbReference type="GO" id="GO:0005524">
    <property type="term" value="F:ATP binding"/>
    <property type="evidence" value="ECO:0007669"/>
    <property type="project" value="UniProtKB-KW"/>
</dbReference>
<dbReference type="PANTHER" id="PTHR43065:SF10">
    <property type="entry name" value="PEROXIDE STRESS-ACTIVATED HISTIDINE KINASE MAK3"/>
    <property type="match status" value="1"/>
</dbReference>
<dbReference type="SMART" id="SM00387">
    <property type="entry name" value="HATPase_c"/>
    <property type="match status" value="1"/>
</dbReference>
<dbReference type="InterPro" id="IPR000014">
    <property type="entry name" value="PAS"/>
</dbReference>
<dbReference type="InterPro" id="IPR003594">
    <property type="entry name" value="HATPase_dom"/>
</dbReference>
<dbReference type="SUPFAM" id="SSF55874">
    <property type="entry name" value="ATPase domain of HSP90 chaperone/DNA topoisomerase II/histidine kinase"/>
    <property type="match status" value="1"/>
</dbReference>
<comment type="caution">
    <text evidence="10">The sequence shown here is derived from an EMBL/GenBank/DDBJ whole genome shotgun (WGS) entry which is preliminary data.</text>
</comment>
<keyword evidence="3" id="KW-0597">Phosphoprotein</keyword>
<dbReference type="CDD" id="cd00082">
    <property type="entry name" value="HisKA"/>
    <property type="match status" value="1"/>
</dbReference>
<evidence type="ECO:0000256" key="7">
    <source>
        <dbReference type="ARBA" id="ARBA00022840"/>
    </source>
</evidence>
<dbReference type="SMART" id="SM00091">
    <property type="entry name" value="PAS"/>
    <property type="match status" value="1"/>
</dbReference>
<dbReference type="EMBL" id="JACIEV010000005">
    <property type="protein sequence ID" value="MBB4154052.1"/>
    <property type="molecule type" value="Genomic_DNA"/>
</dbReference>
<dbReference type="InterPro" id="IPR036890">
    <property type="entry name" value="HATPase_C_sf"/>
</dbReference>
<dbReference type="Gene3D" id="3.30.565.10">
    <property type="entry name" value="Histidine kinase-like ATPase, C-terminal domain"/>
    <property type="match status" value="1"/>
</dbReference>
<evidence type="ECO:0000256" key="8">
    <source>
        <dbReference type="ARBA" id="ARBA00023012"/>
    </source>
</evidence>
<proteinExistence type="predicted"/>
<dbReference type="EC" id="2.7.13.3" evidence="2"/>
<evidence type="ECO:0000313" key="10">
    <source>
        <dbReference type="EMBL" id="MBB4154052.1"/>
    </source>
</evidence>
<dbReference type="Pfam" id="PF02518">
    <property type="entry name" value="HATPase_c"/>
    <property type="match status" value="1"/>
</dbReference>
<protein>
    <recommendedName>
        <fullName evidence="2">histidine kinase</fullName>
        <ecNumber evidence="2">2.7.13.3</ecNumber>
    </recommendedName>
</protein>
<dbReference type="InterPro" id="IPR003661">
    <property type="entry name" value="HisK_dim/P_dom"/>
</dbReference>
<dbReference type="SMART" id="SM00388">
    <property type="entry name" value="HisKA"/>
    <property type="match status" value="1"/>
</dbReference>
<keyword evidence="4 10" id="KW-0808">Transferase</keyword>
<keyword evidence="7" id="KW-0067">ATP-binding</keyword>
<dbReference type="Pfam" id="PF08448">
    <property type="entry name" value="PAS_4"/>
    <property type="match status" value="1"/>
</dbReference>
<evidence type="ECO:0000256" key="5">
    <source>
        <dbReference type="ARBA" id="ARBA00022741"/>
    </source>
</evidence>
<evidence type="ECO:0000256" key="1">
    <source>
        <dbReference type="ARBA" id="ARBA00000085"/>
    </source>
</evidence>
<dbReference type="Gene3D" id="1.10.287.130">
    <property type="match status" value="1"/>
</dbReference>
<dbReference type="SUPFAM" id="SSF47384">
    <property type="entry name" value="Homodimeric domain of signal transducing histidine kinase"/>
    <property type="match status" value="1"/>
</dbReference>
<dbReference type="PANTHER" id="PTHR43065">
    <property type="entry name" value="SENSOR HISTIDINE KINASE"/>
    <property type="match status" value="1"/>
</dbReference>
<evidence type="ECO:0000259" key="9">
    <source>
        <dbReference type="PROSITE" id="PS50109"/>
    </source>
</evidence>
<evidence type="ECO:0000256" key="6">
    <source>
        <dbReference type="ARBA" id="ARBA00022777"/>
    </source>
</evidence>
<evidence type="ECO:0000256" key="2">
    <source>
        <dbReference type="ARBA" id="ARBA00012438"/>
    </source>
</evidence>
<accession>A0A840FBN0</accession>
<sequence>MPLHDAAHGGGHPGFPALFDALPVAVLVIDPDDRISDTNALAEELLQLSERTMRGRPVGEVLPPVGLERGDAKGLALYDIEIVTPRGQRIRVDYVQSAVADRPGWRTIALHPAASTRGLGHSAERSAGARAAIGAAAMLAHEIKNPLSGIRGAAQLMGQGELPTLIVDEVDRIARLIDRMQDFGDTRPLSLAAENIYPLLAHARGLARAGFARDVTIVERYDPSLPLARCNREALLQILINLMKNAAEATEGGPDRRIHLTTAYRHGLAVSAAPGRPRRPLPIEICVIDSGPGAAPDIADNLFDPFVSGRPDGQGLGLALVDKLMRDMGGTVQYSREGDPEVTVLRLLLPRASE</sequence>
<comment type="catalytic activity">
    <reaction evidence="1">
        <text>ATP + protein L-histidine = ADP + protein N-phospho-L-histidine.</text>
        <dbReference type="EC" id="2.7.13.3"/>
    </reaction>
</comment>
<evidence type="ECO:0000313" key="11">
    <source>
        <dbReference type="Proteomes" id="UP000529795"/>
    </source>
</evidence>
<dbReference type="InterPro" id="IPR004358">
    <property type="entry name" value="Sig_transdc_His_kin-like_C"/>
</dbReference>